<keyword evidence="2" id="KW-0812">Transmembrane</keyword>
<evidence type="ECO:0000256" key="1">
    <source>
        <dbReference type="SAM" id="MobiDB-lite"/>
    </source>
</evidence>
<organism evidence="3 4">
    <name type="scientific">Emydomyces testavorans</name>
    <dbReference type="NCBI Taxonomy" id="2070801"/>
    <lineage>
        <taxon>Eukaryota</taxon>
        <taxon>Fungi</taxon>
        <taxon>Dikarya</taxon>
        <taxon>Ascomycota</taxon>
        <taxon>Pezizomycotina</taxon>
        <taxon>Eurotiomycetes</taxon>
        <taxon>Eurotiomycetidae</taxon>
        <taxon>Onygenales</taxon>
        <taxon>Nannizziopsiaceae</taxon>
        <taxon>Emydomyces</taxon>
    </lineage>
</organism>
<feature type="transmembrane region" description="Helical" evidence="2">
    <location>
        <begin position="103"/>
        <end position="125"/>
    </location>
</feature>
<proteinExistence type="predicted"/>
<reference evidence="3" key="1">
    <citation type="submission" date="2023-03" db="EMBL/GenBank/DDBJ databases">
        <title>Emydomyces testavorans Genome Sequence.</title>
        <authorList>
            <person name="Hoyer L."/>
        </authorList>
    </citation>
    <scope>NUCLEOTIDE SEQUENCE</scope>
    <source>
        <strain evidence="3">16-2883</strain>
    </source>
</reference>
<protein>
    <submittedName>
        <fullName evidence="3">Uncharacterized protein</fullName>
    </submittedName>
</protein>
<evidence type="ECO:0000313" key="4">
    <source>
        <dbReference type="Proteomes" id="UP001219355"/>
    </source>
</evidence>
<evidence type="ECO:0000256" key="2">
    <source>
        <dbReference type="SAM" id="Phobius"/>
    </source>
</evidence>
<dbReference type="Proteomes" id="UP001219355">
    <property type="component" value="Chromosome 1"/>
</dbReference>
<evidence type="ECO:0000313" key="3">
    <source>
        <dbReference type="EMBL" id="WEW55920.1"/>
    </source>
</evidence>
<feature type="transmembrane region" description="Helical" evidence="2">
    <location>
        <begin position="722"/>
        <end position="748"/>
    </location>
</feature>
<keyword evidence="2" id="KW-1133">Transmembrane helix</keyword>
<sequence>MADLTVGYVSGIIAAGVSVGDPISYTNRNHTYISRAARRREHIGNMVTAFSPFTLKSILRGLRVLTSARTQIGKALHASHWPFLLRADSSTIRVVNRAVKLEGIIRPLILLIIGVAAIVTPLGLYDAIVPGTSAVPQPFKYQNDMSPLGVGTPPRSSIGFNRQCGSYVPVVCPGSKTIINTSRKGDNFTFDLPNSYDMAIPNNLSEIFQSGLKDMPPTVSSIFDIQWRSYGINIDEMKNNGSAYLVGAYKQIDNLLLRDGYMVVEGLIVDNKNGGIGFRNHTIPSAYLKYGGSWSEDLLFIEPLTKCVDTNITVDFTIPDNSANSSMNDVKLTDRGGFSKLNTTYPQYDRGDPQKDPDLYGRAYKAAYLHNAYTMLLLNVTNPRTASLKPWSYLDSTEGKTFPIDIFFSNLQPNQLGAHKDWLLWDGVSYGGALSNLSSSSKVKYPNPYKVTKTNFTSISTLCQGAGSLDLANITNIGVGCGLIAGAARRADGNFALVAEPRSQWTVPLYSCASATRAVVKTVEFRYNGTDGLKSLSVVGVREKVYKQDSDKPFWGVERPNIKMQDIAAMWGLVSDRYKNRDEISVIQSKELWLPGFIGDKISPSVTYMNLPGVSFYIDALASIYTMSDPPAINTLGDYTGRSNLAMYARWQQLSKHANTTSTIINQIWTDITANAVVGTRGWTKEGESDLHKRAEGDKSPPQGKSVNVPVNVYRHQVKYRIAYGIPAFISLALAIVVMASSCVLCLVGRARPSVVRRHLYHTAPGRILGTFMYPGQVDQQAPTKGWNEAVGSKKVSLAGSMPHPSDPIMMAPYSNTSRTNMDSPLLQQKEGAFATVHPLQMNQQQSYHGPQ</sequence>
<gene>
    <name evidence="3" type="ORF">PRK78_001355</name>
</gene>
<feature type="compositionally biased region" description="Basic and acidic residues" evidence="1">
    <location>
        <begin position="686"/>
        <end position="699"/>
    </location>
</feature>
<accession>A0AAF0DCR4</accession>
<name>A0AAF0DCR4_9EURO</name>
<keyword evidence="2" id="KW-0472">Membrane</keyword>
<dbReference type="EMBL" id="CP120627">
    <property type="protein sequence ID" value="WEW55920.1"/>
    <property type="molecule type" value="Genomic_DNA"/>
</dbReference>
<keyword evidence="4" id="KW-1185">Reference proteome</keyword>
<feature type="region of interest" description="Disordered" evidence="1">
    <location>
        <begin position="686"/>
        <end position="708"/>
    </location>
</feature>
<dbReference type="AlphaFoldDB" id="A0AAF0DCR4"/>